<protein>
    <recommendedName>
        <fullName evidence="8 9">Elongation factor P</fullName>
        <shortName evidence="8">EF-P</shortName>
    </recommendedName>
</protein>
<evidence type="ECO:0000256" key="6">
    <source>
        <dbReference type="ARBA" id="ARBA00022917"/>
    </source>
</evidence>
<feature type="domain" description="Translation elongation factor P/YeiP central" evidence="12">
    <location>
        <begin position="67"/>
        <end position="121"/>
    </location>
</feature>
<sequence length="186" mass="20935">MISSNDFKTGLTIEYDNSIYQVIQFQHVKPGKGQAFVRSKLRNLRTGAVIDKTFNAGEKMNRAHIDKLAMQYLYAMGDMHVFMNNETYEQIEIPESQIKHELQYILEGMEVQVMTYEKEILGVEIPEKVDLAVAQTEPGIKGNTASNATKNAVLETGINIQVPLFITEGEKVTVNTSEGKYVSRAK</sequence>
<gene>
    <name evidence="8 13" type="primary">efp</name>
    <name evidence="13" type="ORF">HLPCO_000446</name>
</gene>
<organism evidence="13 14">
    <name type="scientific">Haloplasma contractile SSD-17B</name>
    <dbReference type="NCBI Taxonomy" id="1033810"/>
    <lineage>
        <taxon>Bacteria</taxon>
        <taxon>Bacillati</taxon>
        <taxon>Mycoplasmatota</taxon>
        <taxon>Mollicutes</taxon>
        <taxon>Haloplasmatales</taxon>
        <taxon>Haloplasmataceae</taxon>
        <taxon>Haloplasma</taxon>
    </lineage>
</organism>
<dbReference type="InterPro" id="IPR015365">
    <property type="entry name" value="Elong-fact-P_C"/>
</dbReference>
<comment type="subcellular location">
    <subcellularLocation>
        <location evidence="1 8">Cytoplasm</location>
    </subcellularLocation>
</comment>
<dbReference type="EMBL" id="AFNU02000001">
    <property type="protein sequence ID" value="ERJ13780.1"/>
    <property type="molecule type" value="Genomic_DNA"/>
</dbReference>
<proteinExistence type="inferred from homology"/>
<dbReference type="SMART" id="SM01185">
    <property type="entry name" value="EFP"/>
    <property type="match status" value="1"/>
</dbReference>
<dbReference type="CDD" id="cd05794">
    <property type="entry name" value="S1_EF-P_repeat_2"/>
    <property type="match status" value="1"/>
</dbReference>
<reference evidence="13 14" key="1">
    <citation type="journal article" date="2011" name="J. Bacteriol.">
        <title>Genome sequence of Haloplasma contractile, an unusual contractile bacterium from a deep-sea anoxic brine lake.</title>
        <authorList>
            <person name="Antunes A."/>
            <person name="Alam I."/>
            <person name="El Dorry H."/>
            <person name="Siam R."/>
            <person name="Robertson A."/>
            <person name="Bajic V.B."/>
            <person name="Stingl U."/>
        </authorList>
    </citation>
    <scope>NUCLEOTIDE SEQUENCE [LARGE SCALE GENOMIC DNA]</scope>
    <source>
        <strain evidence="13 14">SSD-17B</strain>
    </source>
</reference>
<dbReference type="GO" id="GO:0005829">
    <property type="term" value="C:cytosol"/>
    <property type="evidence" value="ECO:0007669"/>
    <property type="project" value="UniProtKB-ARBA"/>
</dbReference>
<dbReference type="SUPFAM" id="SSF50104">
    <property type="entry name" value="Translation proteins SH3-like domain"/>
    <property type="match status" value="1"/>
</dbReference>
<dbReference type="InterPro" id="IPR013852">
    <property type="entry name" value="Transl_elong_P/YeiP_CS"/>
</dbReference>
<dbReference type="FunFam" id="2.40.50.140:FF:000004">
    <property type="entry name" value="Elongation factor P"/>
    <property type="match status" value="1"/>
</dbReference>
<dbReference type="HAMAP" id="MF_00141">
    <property type="entry name" value="EF_P"/>
    <property type="match status" value="1"/>
</dbReference>
<dbReference type="PIRSF" id="PIRSF005901">
    <property type="entry name" value="EF-P"/>
    <property type="match status" value="1"/>
</dbReference>
<dbReference type="InterPro" id="IPR014722">
    <property type="entry name" value="Rib_uL2_dom2"/>
</dbReference>
<evidence type="ECO:0000313" key="14">
    <source>
        <dbReference type="Proteomes" id="UP000005707"/>
    </source>
</evidence>
<dbReference type="UniPathway" id="UPA00345"/>
<dbReference type="InterPro" id="IPR011768">
    <property type="entry name" value="Transl_elongation_fac_P"/>
</dbReference>
<keyword evidence="4 8" id="KW-0963">Cytoplasm</keyword>
<evidence type="ECO:0000256" key="2">
    <source>
        <dbReference type="ARBA" id="ARBA00004815"/>
    </source>
</evidence>
<comment type="pathway">
    <text evidence="2 8">Protein biosynthesis; polypeptide chain elongation.</text>
</comment>
<dbReference type="SUPFAM" id="SSF50249">
    <property type="entry name" value="Nucleic acid-binding proteins"/>
    <property type="match status" value="2"/>
</dbReference>
<dbReference type="GO" id="GO:0003746">
    <property type="term" value="F:translation elongation factor activity"/>
    <property type="evidence" value="ECO:0007669"/>
    <property type="project" value="UniProtKB-UniRule"/>
</dbReference>
<dbReference type="Pfam" id="PF01132">
    <property type="entry name" value="EFP"/>
    <property type="match status" value="1"/>
</dbReference>
<dbReference type="InterPro" id="IPR013185">
    <property type="entry name" value="Transl_elong_KOW-like"/>
</dbReference>
<dbReference type="Pfam" id="PF08207">
    <property type="entry name" value="EFP_N"/>
    <property type="match status" value="1"/>
</dbReference>
<comment type="caution">
    <text evidence="13">The sequence shown here is derived from an EMBL/GenBank/DDBJ whole genome shotgun (WGS) entry which is preliminary data.</text>
</comment>
<dbReference type="InterPro" id="IPR012340">
    <property type="entry name" value="NA-bd_OB-fold"/>
</dbReference>
<dbReference type="Pfam" id="PF09285">
    <property type="entry name" value="Elong-fact-P_C"/>
    <property type="match status" value="1"/>
</dbReference>
<dbReference type="InterPro" id="IPR020599">
    <property type="entry name" value="Transl_elong_fac_P/YeiP"/>
</dbReference>
<dbReference type="eggNOG" id="COG0231">
    <property type="taxonomic scope" value="Bacteria"/>
</dbReference>
<dbReference type="InterPro" id="IPR001059">
    <property type="entry name" value="Transl_elong_P/YeiP_cen"/>
</dbReference>
<dbReference type="Proteomes" id="UP000005707">
    <property type="component" value="Unassembled WGS sequence"/>
</dbReference>
<evidence type="ECO:0000256" key="5">
    <source>
        <dbReference type="ARBA" id="ARBA00022768"/>
    </source>
</evidence>
<comment type="function">
    <text evidence="7 8">Involved in peptide bond synthesis. Stimulates efficient translation and peptide-bond synthesis on native or reconstituted 70S ribosomes in vitro. Probably functions indirectly by altering the affinity of the ribosome for aminoacyl-tRNA, thus increasing their reactivity as acceptors for peptidyl transferase.</text>
</comment>
<evidence type="ECO:0000256" key="7">
    <source>
        <dbReference type="ARBA" id="ARBA00025469"/>
    </source>
</evidence>
<name>U2FM21_9MOLU</name>
<evidence type="ECO:0000256" key="9">
    <source>
        <dbReference type="NCBIfam" id="TIGR00038"/>
    </source>
</evidence>
<dbReference type="GO" id="GO:0016491">
    <property type="term" value="F:oxidoreductase activity"/>
    <property type="evidence" value="ECO:0007669"/>
    <property type="project" value="UniProtKB-KW"/>
</dbReference>
<accession>U2FM21</accession>
<dbReference type="OrthoDB" id="9801844at2"/>
<dbReference type="InParanoid" id="U2FM21"/>
<comment type="similarity">
    <text evidence="3 8 10">Belongs to the elongation factor P family.</text>
</comment>
<keyword evidence="5 8" id="KW-0251">Elongation factor</keyword>
<dbReference type="AlphaFoldDB" id="U2FM21"/>
<dbReference type="STRING" id="1033810.HLPCO_000446"/>
<dbReference type="PANTHER" id="PTHR30053:SF12">
    <property type="entry name" value="ELONGATION FACTOR P (EF-P) FAMILY PROTEIN"/>
    <property type="match status" value="1"/>
</dbReference>
<dbReference type="Gene3D" id="2.30.30.30">
    <property type="match status" value="1"/>
</dbReference>
<keyword evidence="13" id="KW-0560">Oxidoreductase</keyword>
<dbReference type="NCBIfam" id="NF001810">
    <property type="entry name" value="PRK00529.1"/>
    <property type="match status" value="1"/>
</dbReference>
<evidence type="ECO:0000256" key="8">
    <source>
        <dbReference type="HAMAP-Rule" id="MF_00141"/>
    </source>
</evidence>
<evidence type="ECO:0000256" key="1">
    <source>
        <dbReference type="ARBA" id="ARBA00004496"/>
    </source>
</evidence>
<keyword evidence="14" id="KW-1185">Reference proteome</keyword>
<reference evidence="13 14" key="2">
    <citation type="journal article" date="2013" name="PLoS ONE">
        <title>INDIGO - INtegrated Data Warehouse of MIcrobial GenOmes with Examples from the Red Sea Extremophiles.</title>
        <authorList>
            <person name="Alam I."/>
            <person name="Antunes A."/>
            <person name="Kamau A.A."/>
            <person name="Ba Alawi W."/>
            <person name="Kalkatawi M."/>
            <person name="Stingl U."/>
            <person name="Bajic V.B."/>
        </authorList>
    </citation>
    <scope>NUCLEOTIDE SEQUENCE [LARGE SCALE GENOMIC DNA]</scope>
    <source>
        <strain evidence="13 14">SSD-17B</strain>
    </source>
</reference>
<dbReference type="GO" id="GO:0043043">
    <property type="term" value="P:peptide biosynthetic process"/>
    <property type="evidence" value="ECO:0007669"/>
    <property type="project" value="InterPro"/>
</dbReference>
<evidence type="ECO:0000313" key="13">
    <source>
        <dbReference type="EMBL" id="ERJ13780.1"/>
    </source>
</evidence>
<evidence type="ECO:0000259" key="12">
    <source>
        <dbReference type="SMART" id="SM01185"/>
    </source>
</evidence>
<dbReference type="InterPro" id="IPR008991">
    <property type="entry name" value="Translation_prot_SH3-like_sf"/>
</dbReference>
<dbReference type="PANTHER" id="PTHR30053">
    <property type="entry name" value="ELONGATION FACTOR P"/>
    <property type="match status" value="1"/>
</dbReference>
<dbReference type="Gene3D" id="2.40.50.140">
    <property type="entry name" value="Nucleic acid-binding proteins"/>
    <property type="match status" value="2"/>
</dbReference>
<dbReference type="PROSITE" id="PS01275">
    <property type="entry name" value="EFP"/>
    <property type="match status" value="1"/>
</dbReference>
<dbReference type="RefSeq" id="WP_008826114.1">
    <property type="nucleotide sequence ID" value="NZ_AFNU02000001.1"/>
</dbReference>
<dbReference type="SMART" id="SM00841">
    <property type="entry name" value="Elong-fact-P_C"/>
    <property type="match status" value="1"/>
</dbReference>
<evidence type="ECO:0000256" key="10">
    <source>
        <dbReference type="RuleBase" id="RU004389"/>
    </source>
</evidence>
<dbReference type="CDD" id="cd04470">
    <property type="entry name" value="S1_EF-P_repeat_1"/>
    <property type="match status" value="1"/>
</dbReference>
<evidence type="ECO:0000256" key="3">
    <source>
        <dbReference type="ARBA" id="ARBA00009479"/>
    </source>
</evidence>
<dbReference type="FunFam" id="2.30.30.30:FF:000003">
    <property type="entry name" value="Elongation factor P"/>
    <property type="match status" value="1"/>
</dbReference>
<evidence type="ECO:0000259" key="11">
    <source>
        <dbReference type="SMART" id="SM00841"/>
    </source>
</evidence>
<keyword evidence="6 8" id="KW-0648">Protein biosynthesis</keyword>
<evidence type="ECO:0000256" key="4">
    <source>
        <dbReference type="ARBA" id="ARBA00022490"/>
    </source>
</evidence>
<dbReference type="NCBIfam" id="TIGR00038">
    <property type="entry name" value="efp"/>
    <property type="match status" value="1"/>
</dbReference>
<dbReference type="FunCoup" id="U2FM21">
    <property type="interactions" value="399"/>
</dbReference>
<feature type="domain" description="Elongation factor P C-terminal" evidence="11">
    <location>
        <begin position="129"/>
        <end position="184"/>
    </location>
</feature>
<dbReference type="FunFam" id="2.40.50.140:FF:000009">
    <property type="entry name" value="Elongation factor P"/>
    <property type="match status" value="1"/>
</dbReference>